<comment type="caution">
    <text evidence="2">The sequence shown here is derived from an EMBL/GenBank/DDBJ whole genome shotgun (WGS) entry which is preliminary data.</text>
</comment>
<organism evidence="2 3">
    <name type="scientific">Mizuhopecten yessoensis</name>
    <name type="common">Japanese scallop</name>
    <name type="synonym">Patinopecten yessoensis</name>
    <dbReference type="NCBI Taxonomy" id="6573"/>
    <lineage>
        <taxon>Eukaryota</taxon>
        <taxon>Metazoa</taxon>
        <taxon>Spiralia</taxon>
        <taxon>Lophotrochozoa</taxon>
        <taxon>Mollusca</taxon>
        <taxon>Bivalvia</taxon>
        <taxon>Autobranchia</taxon>
        <taxon>Pteriomorphia</taxon>
        <taxon>Pectinida</taxon>
        <taxon>Pectinoidea</taxon>
        <taxon>Pectinidae</taxon>
        <taxon>Mizuhopecten</taxon>
    </lineage>
</organism>
<dbReference type="OrthoDB" id="10062435at2759"/>
<sequence length="103" mass="11445">MMIVSLPNGTIIHKVNANEFMETDAPLTSIIEYADKSDVVETAPNGKIFGTRRIGANKGVGDKEKPEEELPPKEGFQDASTSQYMKFLKEGLRRAEPYLDQLS</sequence>
<evidence type="ECO:0000313" key="3">
    <source>
        <dbReference type="Proteomes" id="UP000242188"/>
    </source>
</evidence>
<name>A0A210PXF4_MIZYE</name>
<feature type="region of interest" description="Disordered" evidence="1">
    <location>
        <begin position="51"/>
        <end position="80"/>
    </location>
</feature>
<gene>
    <name evidence="2" type="ORF">KP79_PYT09822</name>
</gene>
<dbReference type="PANTHER" id="PTHR16213:SF78">
    <property type="entry name" value="SELENOPROTEIN N"/>
    <property type="match status" value="1"/>
</dbReference>
<reference evidence="2 3" key="1">
    <citation type="journal article" date="2017" name="Nat. Ecol. Evol.">
        <title>Scallop genome provides insights into evolution of bilaterian karyotype and development.</title>
        <authorList>
            <person name="Wang S."/>
            <person name="Zhang J."/>
            <person name="Jiao W."/>
            <person name="Li J."/>
            <person name="Xun X."/>
            <person name="Sun Y."/>
            <person name="Guo X."/>
            <person name="Huan P."/>
            <person name="Dong B."/>
            <person name="Zhang L."/>
            <person name="Hu X."/>
            <person name="Sun X."/>
            <person name="Wang J."/>
            <person name="Zhao C."/>
            <person name="Wang Y."/>
            <person name="Wang D."/>
            <person name="Huang X."/>
            <person name="Wang R."/>
            <person name="Lv J."/>
            <person name="Li Y."/>
            <person name="Zhang Z."/>
            <person name="Liu B."/>
            <person name="Lu W."/>
            <person name="Hui Y."/>
            <person name="Liang J."/>
            <person name="Zhou Z."/>
            <person name="Hou R."/>
            <person name="Li X."/>
            <person name="Liu Y."/>
            <person name="Li H."/>
            <person name="Ning X."/>
            <person name="Lin Y."/>
            <person name="Zhao L."/>
            <person name="Xing Q."/>
            <person name="Dou J."/>
            <person name="Li Y."/>
            <person name="Mao J."/>
            <person name="Guo H."/>
            <person name="Dou H."/>
            <person name="Li T."/>
            <person name="Mu C."/>
            <person name="Jiang W."/>
            <person name="Fu Q."/>
            <person name="Fu X."/>
            <person name="Miao Y."/>
            <person name="Liu J."/>
            <person name="Yu Q."/>
            <person name="Li R."/>
            <person name="Liao H."/>
            <person name="Li X."/>
            <person name="Kong Y."/>
            <person name="Jiang Z."/>
            <person name="Chourrout D."/>
            <person name="Li R."/>
            <person name="Bao Z."/>
        </authorList>
    </citation>
    <scope>NUCLEOTIDE SEQUENCE [LARGE SCALE GENOMIC DNA]</scope>
    <source>
        <strain evidence="2 3">PY_sf001</strain>
    </source>
</reference>
<protein>
    <submittedName>
        <fullName evidence="2">Selenoprotein N</fullName>
    </submittedName>
</protein>
<dbReference type="EMBL" id="NEDP02005416">
    <property type="protein sequence ID" value="OWF41178.1"/>
    <property type="molecule type" value="Genomic_DNA"/>
</dbReference>
<accession>A0A210PXF4</accession>
<feature type="compositionally biased region" description="Basic and acidic residues" evidence="1">
    <location>
        <begin position="60"/>
        <end position="76"/>
    </location>
</feature>
<dbReference type="PANTHER" id="PTHR16213">
    <property type="entry name" value="SELENOPROTEIN N"/>
    <property type="match status" value="1"/>
</dbReference>
<evidence type="ECO:0000256" key="1">
    <source>
        <dbReference type="SAM" id="MobiDB-lite"/>
    </source>
</evidence>
<dbReference type="GO" id="GO:0005789">
    <property type="term" value="C:endoplasmic reticulum membrane"/>
    <property type="evidence" value="ECO:0007669"/>
    <property type="project" value="TreeGrafter"/>
</dbReference>
<keyword evidence="3" id="KW-1185">Reference proteome</keyword>
<proteinExistence type="predicted"/>
<dbReference type="Proteomes" id="UP000242188">
    <property type="component" value="Unassembled WGS sequence"/>
</dbReference>
<dbReference type="GO" id="GO:0055074">
    <property type="term" value="P:calcium ion homeostasis"/>
    <property type="evidence" value="ECO:0007669"/>
    <property type="project" value="TreeGrafter"/>
</dbReference>
<evidence type="ECO:0000313" key="2">
    <source>
        <dbReference type="EMBL" id="OWF41178.1"/>
    </source>
</evidence>
<dbReference type="AlphaFoldDB" id="A0A210PXF4"/>